<keyword evidence="4 15" id="KW-0285">Flavoprotein</keyword>
<organism evidence="17 18">
    <name type="scientific">Nitrobacter vulgaris</name>
    <dbReference type="NCBI Taxonomy" id="29421"/>
    <lineage>
        <taxon>Bacteria</taxon>
        <taxon>Pseudomonadati</taxon>
        <taxon>Pseudomonadota</taxon>
        <taxon>Alphaproteobacteria</taxon>
        <taxon>Hyphomicrobiales</taxon>
        <taxon>Nitrobacteraceae</taxon>
        <taxon>Nitrobacter</taxon>
    </lineage>
</organism>
<dbReference type="UniPathway" id="UPA00277">
    <property type="reaction ID" value="UER00407"/>
</dbReference>
<keyword evidence="18" id="KW-1185">Reference proteome</keyword>
<dbReference type="EC" id="2.7.1.26" evidence="15"/>
<evidence type="ECO:0000256" key="2">
    <source>
        <dbReference type="ARBA" id="ARBA00004726"/>
    </source>
</evidence>
<accession>A0A1V4HWH9</accession>
<dbReference type="GO" id="GO:0008531">
    <property type="term" value="F:riboflavin kinase activity"/>
    <property type="evidence" value="ECO:0007669"/>
    <property type="project" value="UniProtKB-UniRule"/>
</dbReference>
<evidence type="ECO:0000256" key="9">
    <source>
        <dbReference type="ARBA" id="ARBA00022777"/>
    </source>
</evidence>
<dbReference type="GO" id="GO:0005524">
    <property type="term" value="F:ATP binding"/>
    <property type="evidence" value="ECO:0007669"/>
    <property type="project" value="UniProtKB-UniRule"/>
</dbReference>
<comment type="catalytic activity">
    <reaction evidence="13 15">
        <text>riboflavin + ATP = FMN + ADP + H(+)</text>
        <dbReference type="Rhea" id="RHEA:14357"/>
        <dbReference type="ChEBI" id="CHEBI:15378"/>
        <dbReference type="ChEBI" id="CHEBI:30616"/>
        <dbReference type="ChEBI" id="CHEBI:57986"/>
        <dbReference type="ChEBI" id="CHEBI:58210"/>
        <dbReference type="ChEBI" id="CHEBI:456216"/>
        <dbReference type="EC" id="2.7.1.26"/>
    </reaction>
</comment>
<dbReference type="EC" id="2.7.7.2" evidence="15"/>
<feature type="domain" description="Riboflavin kinase" evidence="16">
    <location>
        <begin position="187"/>
        <end position="314"/>
    </location>
</feature>
<evidence type="ECO:0000256" key="15">
    <source>
        <dbReference type="PIRNR" id="PIRNR004491"/>
    </source>
</evidence>
<dbReference type="PIRSF" id="PIRSF004491">
    <property type="entry name" value="FAD_Synth"/>
    <property type="match status" value="1"/>
</dbReference>
<evidence type="ECO:0000313" key="17">
    <source>
        <dbReference type="EMBL" id="OPH82327.1"/>
    </source>
</evidence>
<dbReference type="GO" id="GO:0009231">
    <property type="term" value="P:riboflavin biosynthetic process"/>
    <property type="evidence" value="ECO:0007669"/>
    <property type="project" value="InterPro"/>
</dbReference>
<proteinExistence type="inferred from homology"/>
<dbReference type="RefSeq" id="WP_079447565.1">
    <property type="nucleotide sequence ID" value="NZ_MWPQ01000049.1"/>
</dbReference>
<evidence type="ECO:0000256" key="1">
    <source>
        <dbReference type="ARBA" id="ARBA00002121"/>
    </source>
</evidence>
<evidence type="ECO:0000256" key="11">
    <source>
        <dbReference type="ARBA" id="ARBA00022840"/>
    </source>
</evidence>
<comment type="function">
    <text evidence="1">Catalyzes the phosphorylation of riboflavin to FMN followed by the adenylation of FMN to FAD.</text>
</comment>
<dbReference type="UniPathway" id="UPA00276">
    <property type="reaction ID" value="UER00406"/>
</dbReference>
<comment type="pathway">
    <text evidence="3 15">Cofactor biosynthesis; FMN biosynthesis; FMN from riboflavin (ATP route): step 1/1.</text>
</comment>
<sequence>MASGFTIIRDIAPAAAIPKGGVVAIGNFDGVHLGHRAVIAAAFEMARSRGKPAFAVTFEPHPRKFFSPNASQFRLTDETNKLRLLAGTGLDGAVVMTFDAARAGTTAQDFIHQDLIERLGVSGIAVGYDFRFGKGRVGSPSLLVSEAPRLGIEVDVQPPIDIDERAVSSSAVRMALAEGRIADATTMLGGPWFVTGEVIHGEKRGRSLGYPTANIRLDQDCGLKHGIYAVRIGRGKGKDHHRLDGVASFGRRPTFDNGAPLLEVFVFDFQGDLYGTMLDVAFIGFIRDELKFDGVEALVHQMDDDAARAKTQLAAAPDVFPKLGEIG</sequence>
<evidence type="ECO:0000313" key="18">
    <source>
        <dbReference type="Proteomes" id="UP000189940"/>
    </source>
</evidence>
<evidence type="ECO:0000256" key="10">
    <source>
        <dbReference type="ARBA" id="ARBA00022827"/>
    </source>
</evidence>
<keyword evidence="11 15" id="KW-0067">ATP-binding</keyword>
<keyword evidence="9 15" id="KW-0418">Kinase</keyword>
<evidence type="ECO:0000256" key="6">
    <source>
        <dbReference type="ARBA" id="ARBA00022679"/>
    </source>
</evidence>
<evidence type="ECO:0000256" key="13">
    <source>
        <dbReference type="ARBA" id="ARBA00047880"/>
    </source>
</evidence>
<comment type="caution">
    <text evidence="17">The sequence shown here is derived from an EMBL/GenBank/DDBJ whole genome shotgun (WGS) entry which is preliminary data.</text>
</comment>
<dbReference type="SMART" id="SM00904">
    <property type="entry name" value="Flavokinase"/>
    <property type="match status" value="1"/>
</dbReference>
<keyword evidence="10 15" id="KW-0274">FAD</keyword>
<comment type="similarity">
    <text evidence="15">Belongs to the ribF family.</text>
</comment>
<evidence type="ECO:0000256" key="8">
    <source>
        <dbReference type="ARBA" id="ARBA00022741"/>
    </source>
</evidence>
<evidence type="ECO:0000256" key="4">
    <source>
        <dbReference type="ARBA" id="ARBA00022630"/>
    </source>
</evidence>
<dbReference type="OrthoDB" id="9803667at2"/>
<comment type="catalytic activity">
    <reaction evidence="14 15">
        <text>FMN + ATP + H(+) = FAD + diphosphate</text>
        <dbReference type="Rhea" id="RHEA:17237"/>
        <dbReference type="ChEBI" id="CHEBI:15378"/>
        <dbReference type="ChEBI" id="CHEBI:30616"/>
        <dbReference type="ChEBI" id="CHEBI:33019"/>
        <dbReference type="ChEBI" id="CHEBI:57692"/>
        <dbReference type="ChEBI" id="CHEBI:58210"/>
        <dbReference type="EC" id="2.7.7.2"/>
    </reaction>
</comment>
<dbReference type="PANTHER" id="PTHR22749:SF6">
    <property type="entry name" value="RIBOFLAVIN KINASE"/>
    <property type="match status" value="1"/>
</dbReference>
<dbReference type="Gene3D" id="2.40.30.30">
    <property type="entry name" value="Riboflavin kinase-like"/>
    <property type="match status" value="1"/>
</dbReference>
<dbReference type="Pfam" id="PF06574">
    <property type="entry name" value="FAD_syn"/>
    <property type="match status" value="1"/>
</dbReference>
<dbReference type="InterPro" id="IPR023468">
    <property type="entry name" value="Riboflavin_kinase"/>
</dbReference>
<dbReference type="InterPro" id="IPR002606">
    <property type="entry name" value="Riboflavin_kinase_bac"/>
</dbReference>
<dbReference type="CDD" id="cd02064">
    <property type="entry name" value="FAD_synthetase_N"/>
    <property type="match status" value="1"/>
</dbReference>
<dbReference type="Gene3D" id="3.40.50.620">
    <property type="entry name" value="HUPs"/>
    <property type="match status" value="1"/>
</dbReference>
<evidence type="ECO:0000256" key="3">
    <source>
        <dbReference type="ARBA" id="ARBA00005201"/>
    </source>
</evidence>
<keyword evidence="7 15" id="KW-0548">Nucleotidyltransferase</keyword>
<evidence type="ECO:0000256" key="5">
    <source>
        <dbReference type="ARBA" id="ARBA00022643"/>
    </source>
</evidence>
<protein>
    <recommendedName>
        <fullName evidence="15">Riboflavin biosynthesis protein</fullName>
    </recommendedName>
    <domain>
        <recommendedName>
            <fullName evidence="15">Riboflavin kinase</fullName>
            <ecNumber evidence="15">2.7.1.26</ecNumber>
        </recommendedName>
        <alternativeName>
            <fullName evidence="15">Flavokinase</fullName>
        </alternativeName>
    </domain>
    <domain>
        <recommendedName>
            <fullName evidence="15">FMN adenylyltransferase</fullName>
            <ecNumber evidence="15">2.7.7.2</ecNumber>
        </recommendedName>
        <alternativeName>
            <fullName evidence="15">FAD pyrophosphorylase</fullName>
        </alternativeName>
        <alternativeName>
            <fullName evidence="15">FAD synthase</fullName>
        </alternativeName>
    </domain>
</protein>
<keyword evidence="5 15" id="KW-0288">FMN</keyword>
<name>A0A1V4HWH9_NITVU</name>
<dbReference type="InterPro" id="IPR014729">
    <property type="entry name" value="Rossmann-like_a/b/a_fold"/>
</dbReference>
<keyword evidence="8 15" id="KW-0547">Nucleotide-binding</keyword>
<gene>
    <name evidence="17" type="ORF">B2M20_13625</name>
</gene>
<dbReference type="Pfam" id="PF01687">
    <property type="entry name" value="Flavokinase"/>
    <property type="match status" value="1"/>
</dbReference>
<dbReference type="GO" id="GO:0003919">
    <property type="term" value="F:FMN adenylyltransferase activity"/>
    <property type="evidence" value="ECO:0007669"/>
    <property type="project" value="UniProtKB-UniRule"/>
</dbReference>
<dbReference type="STRING" id="29421.B2M20_13625"/>
<dbReference type="FunFam" id="2.40.30.30:FF:000003">
    <property type="entry name" value="Riboflavin biosynthesis protein"/>
    <property type="match status" value="1"/>
</dbReference>
<dbReference type="GO" id="GO:0009398">
    <property type="term" value="P:FMN biosynthetic process"/>
    <property type="evidence" value="ECO:0007669"/>
    <property type="project" value="UniProtKB-UniRule"/>
</dbReference>
<dbReference type="Proteomes" id="UP000189940">
    <property type="component" value="Unassembled WGS sequence"/>
</dbReference>
<dbReference type="InterPro" id="IPR015864">
    <property type="entry name" value="FAD_synthase"/>
</dbReference>
<dbReference type="AlphaFoldDB" id="A0A1V4HWH9"/>
<evidence type="ECO:0000256" key="12">
    <source>
        <dbReference type="ARBA" id="ARBA00023268"/>
    </source>
</evidence>
<keyword evidence="6 15" id="KW-0808">Transferase</keyword>
<evidence type="ECO:0000256" key="7">
    <source>
        <dbReference type="ARBA" id="ARBA00022695"/>
    </source>
</evidence>
<dbReference type="SUPFAM" id="SSF52374">
    <property type="entry name" value="Nucleotidylyl transferase"/>
    <property type="match status" value="1"/>
</dbReference>
<comment type="pathway">
    <text evidence="2 15">Cofactor biosynthesis; FAD biosynthesis; FAD from FMN: step 1/1.</text>
</comment>
<dbReference type="InterPro" id="IPR023465">
    <property type="entry name" value="Riboflavin_kinase_dom_sf"/>
</dbReference>
<dbReference type="EMBL" id="MWPQ01000049">
    <property type="protein sequence ID" value="OPH82327.1"/>
    <property type="molecule type" value="Genomic_DNA"/>
</dbReference>
<dbReference type="PANTHER" id="PTHR22749">
    <property type="entry name" value="RIBOFLAVIN KINASE/FMN ADENYLYLTRANSFERASE"/>
    <property type="match status" value="1"/>
</dbReference>
<dbReference type="InterPro" id="IPR015865">
    <property type="entry name" value="Riboflavin_kinase_bac/euk"/>
</dbReference>
<dbReference type="SUPFAM" id="SSF82114">
    <property type="entry name" value="Riboflavin kinase-like"/>
    <property type="match status" value="1"/>
</dbReference>
<keyword evidence="12" id="KW-0511">Multifunctional enzyme</keyword>
<evidence type="ECO:0000259" key="16">
    <source>
        <dbReference type="SMART" id="SM00904"/>
    </source>
</evidence>
<dbReference type="NCBIfam" id="TIGR00083">
    <property type="entry name" value="ribF"/>
    <property type="match status" value="1"/>
</dbReference>
<dbReference type="FunFam" id="3.40.50.620:FF:000021">
    <property type="entry name" value="Riboflavin biosynthesis protein"/>
    <property type="match status" value="1"/>
</dbReference>
<reference evidence="17 18" key="1">
    <citation type="submission" date="2017-02" db="EMBL/GenBank/DDBJ databases">
        <title>Genome sequence of the nitrite-oxidizing bacterium Nitrobacter vulgaris strain Ab1.</title>
        <authorList>
            <person name="Mellbye B.L."/>
            <person name="Davis E.W."/>
            <person name="Spieck E."/>
            <person name="Chang J.H."/>
            <person name="Bottomley P.J."/>
            <person name="Sayavedra-Soto L.A."/>
        </authorList>
    </citation>
    <scope>NUCLEOTIDE SEQUENCE [LARGE SCALE GENOMIC DNA]</scope>
    <source>
        <strain evidence="17 18">Ab1</strain>
    </source>
</reference>
<evidence type="ECO:0000256" key="14">
    <source>
        <dbReference type="ARBA" id="ARBA00049494"/>
    </source>
</evidence>
<dbReference type="GO" id="GO:0006747">
    <property type="term" value="P:FAD biosynthetic process"/>
    <property type="evidence" value="ECO:0007669"/>
    <property type="project" value="UniProtKB-UniRule"/>
</dbReference>
<dbReference type="NCBIfam" id="NF004160">
    <property type="entry name" value="PRK05627.1-3"/>
    <property type="match status" value="1"/>
</dbReference>